<evidence type="ECO:0000313" key="2">
    <source>
        <dbReference type="Proteomes" id="UP000318416"/>
    </source>
</evidence>
<evidence type="ECO:0000313" key="1">
    <source>
        <dbReference type="EMBL" id="TWE15173.1"/>
    </source>
</evidence>
<protein>
    <submittedName>
        <fullName evidence="1">Uncharacterized protein</fullName>
    </submittedName>
</protein>
<comment type="caution">
    <text evidence="1">The sequence shown here is derived from an EMBL/GenBank/DDBJ whole genome shotgun (WGS) entry which is preliminary data.</text>
</comment>
<sequence length="114" mass="12678">MTQTEQLQAELEAIGMDASRHLMEPYHPLLAERGVTPAHRLRDHQTGETVLVAGAKVAIQTPPMRSGRRTILVSLDDGSRGDRGQVDLTYFDDTHELVVIYSCQAFPRSEAYVS</sequence>
<dbReference type="EMBL" id="VIVR01000001">
    <property type="protein sequence ID" value="TWE15173.1"/>
    <property type="molecule type" value="Genomic_DNA"/>
</dbReference>
<gene>
    <name evidence="1" type="ORF">FB465_0046</name>
</gene>
<accession>A0A561EHX6</accession>
<keyword evidence="2" id="KW-1185">Reference proteome</keyword>
<dbReference type="OrthoDB" id="9803237at2"/>
<proteinExistence type="predicted"/>
<dbReference type="Proteomes" id="UP000318416">
    <property type="component" value="Unassembled WGS sequence"/>
</dbReference>
<organism evidence="1 2">
    <name type="scientific">Kitasatospora atroaurantiaca</name>
    <dbReference type="NCBI Taxonomy" id="285545"/>
    <lineage>
        <taxon>Bacteria</taxon>
        <taxon>Bacillati</taxon>
        <taxon>Actinomycetota</taxon>
        <taxon>Actinomycetes</taxon>
        <taxon>Kitasatosporales</taxon>
        <taxon>Streptomycetaceae</taxon>
        <taxon>Kitasatospora</taxon>
    </lineage>
</organism>
<dbReference type="AlphaFoldDB" id="A0A561EHX6"/>
<name>A0A561EHX6_9ACTN</name>
<reference evidence="1 2" key="1">
    <citation type="submission" date="2019-06" db="EMBL/GenBank/DDBJ databases">
        <title>Sequencing the genomes of 1000 actinobacteria strains.</title>
        <authorList>
            <person name="Klenk H.-P."/>
        </authorList>
    </citation>
    <scope>NUCLEOTIDE SEQUENCE [LARGE SCALE GENOMIC DNA]</scope>
    <source>
        <strain evidence="1 2">DSM 41649</strain>
    </source>
</reference>
<dbReference type="RefSeq" id="WP_145786549.1">
    <property type="nucleotide sequence ID" value="NZ_BAAABR010000084.1"/>
</dbReference>